<proteinExistence type="predicted"/>
<dbReference type="AlphaFoldDB" id="A0A327W4C6"/>
<evidence type="ECO:0008006" key="3">
    <source>
        <dbReference type="Google" id="ProtNLM"/>
    </source>
</evidence>
<name>A0A327W4C6_9BACT</name>
<comment type="caution">
    <text evidence="1">The sequence shown here is derived from an EMBL/GenBank/DDBJ whole genome shotgun (WGS) entry which is preliminary data.</text>
</comment>
<evidence type="ECO:0000313" key="2">
    <source>
        <dbReference type="Proteomes" id="UP000249819"/>
    </source>
</evidence>
<reference evidence="1 2" key="1">
    <citation type="submission" date="2018-06" db="EMBL/GenBank/DDBJ databases">
        <title>Genomic Encyclopedia of Archaeal and Bacterial Type Strains, Phase II (KMG-II): from individual species to whole genera.</title>
        <authorList>
            <person name="Goeker M."/>
        </authorList>
    </citation>
    <scope>NUCLEOTIDE SEQUENCE [LARGE SCALE GENOMIC DNA]</scope>
    <source>
        <strain evidence="1 2">DSM 29821</strain>
    </source>
</reference>
<dbReference type="OrthoDB" id="1491323at2"/>
<accession>A0A327W4C6</accession>
<dbReference type="Proteomes" id="UP000249819">
    <property type="component" value="Unassembled WGS sequence"/>
</dbReference>
<gene>
    <name evidence="1" type="ORF">CLV59_103491</name>
</gene>
<keyword evidence="2" id="KW-1185">Reference proteome</keyword>
<evidence type="ECO:0000313" key="1">
    <source>
        <dbReference type="EMBL" id="RAJ83523.1"/>
    </source>
</evidence>
<dbReference type="CDD" id="cd00146">
    <property type="entry name" value="PKD"/>
    <property type="match status" value="1"/>
</dbReference>
<organism evidence="1 2">
    <name type="scientific">Chitinophaga dinghuensis</name>
    <dbReference type="NCBI Taxonomy" id="1539050"/>
    <lineage>
        <taxon>Bacteria</taxon>
        <taxon>Pseudomonadati</taxon>
        <taxon>Bacteroidota</taxon>
        <taxon>Chitinophagia</taxon>
        <taxon>Chitinophagales</taxon>
        <taxon>Chitinophagaceae</taxon>
        <taxon>Chitinophaga</taxon>
    </lineage>
</organism>
<dbReference type="EMBL" id="QLMA01000003">
    <property type="protein sequence ID" value="RAJ83523.1"/>
    <property type="molecule type" value="Genomic_DNA"/>
</dbReference>
<sequence length="329" mass="37192">MLHFNLPFLRERVLFFTINANGLLGIFLCCIRAHSPASCIQKGIEIKRNRIYNDEVYTTNDTLSLFIPTIKKPHHIFWILPNHRYAEGLGISQKFRQPGIQDIHVFTGICHYFRRVTVQPAIINTKDTTAIYPAIIGPGSVTVGTAATFGSNQPADVSFAWQLSGKEDSIYNTPTVTYTFRSPGEKILTLIVNRDTARMAVKRIHIFPPPILTSTPAPTAPAPPPIPHLPIKKVEPAVPSITAEEFRFMLQQVIYGNKQFTDFSEYLCNNIQTPVIINEKTMMPFNQFCLQIRGKKRLSIDQVNITRDKSGCITALNIQYNKKKFIGLF</sequence>
<protein>
    <recommendedName>
        <fullName evidence="3">PKD domain-containing protein</fullName>
    </recommendedName>
</protein>